<gene>
    <name evidence="2" type="ORF">M3I41_05020</name>
</gene>
<proteinExistence type="predicted"/>
<dbReference type="Proteomes" id="UP000830236">
    <property type="component" value="Chromosome"/>
</dbReference>
<feature type="compositionally biased region" description="Acidic residues" evidence="1">
    <location>
        <begin position="12"/>
        <end position="23"/>
    </location>
</feature>
<dbReference type="EMBL" id="CP097095">
    <property type="protein sequence ID" value="UQF78982.1"/>
    <property type="molecule type" value="Genomic_DNA"/>
</dbReference>
<dbReference type="Pfam" id="PF12502">
    <property type="entry name" value="DUF3710"/>
    <property type="match status" value="1"/>
</dbReference>
<reference evidence="2" key="1">
    <citation type="submission" date="2022-05" db="EMBL/GenBank/DDBJ databases">
        <title>Using nanopore sequencing to obtain complete genomes from saliva samples.</title>
        <authorList>
            <person name="Baker J.L."/>
        </authorList>
    </citation>
    <scope>NUCLEOTIDE SEQUENCE</scope>
    <source>
        <strain evidence="2">JCVI-JB-Ag32</strain>
    </source>
</reference>
<evidence type="ECO:0000256" key="1">
    <source>
        <dbReference type="SAM" id="MobiDB-lite"/>
    </source>
</evidence>
<accession>A0A9E7AKQ0</accession>
<organism evidence="2 3">
    <name type="scientific">Actinomyces graevenitzii</name>
    <dbReference type="NCBI Taxonomy" id="55565"/>
    <lineage>
        <taxon>Bacteria</taxon>
        <taxon>Bacillati</taxon>
        <taxon>Actinomycetota</taxon>
        <taxon>Actinomycetes</taxon>
        <taxon>Actinomycetales</taxon>
        <taxon>Actinomycetaceae</taxon>
        <taxon>Actinomyces</taxon>
    </lineage>
</organism>
<evidence type="ECO:0000313" key="2">
    <source>
        <dbReference type="EMBL" id="UQF78982.1"/>
    </source>
</evidence>
<feature type="region of interest" description="Disordered" evidence="1">
    <location>
        <begin position="1"/>
        <end position="40"/>
    </location>
</feature>
<name>A0A9E7AKQ0_9ACTO</name>
<sequence length="226" mass="24528">MGWLRKSRQRDEEVEQVESDELEKEEKEIPLAYGPRDWADADESEDLVDMGAIRLPAIEGMQVTLIPSTGTELDTVVAALGGSSIELRAFAAPRSEKLWPQVREDLVAELARIGARTQELRIGERIELAALVPAQNPAVDGNIAMRVLGFDGPRWFLRAVITGPAATEQRARAAIDEIVCGMVVYRDGAPHPPRDVLPLHAPGAVNSEADSGLDILAPGPTIAEVR</sequence>
<protein>
    <submittedName>
        <fullName evidence="2">DUF3710 domain-containing protein</fullName>
    </submittedName>
</protein>
<evidence type="ECO:0000313" key="3">
    <source>
        <dbReference type="Proteomes" id="UP000830236"/>
    </source>
</evidence>
<dbReference type="KEGG" id="agh:M3I41_05020"/>
<dbReference type="AlphaFoldDB" id="A0A9E7AKQ0"/>
<dbReference type="InterPro" id="IPR022183">
    <property type="entry name" value="DUF3710"/>
</dbReference>